<organism evidence="7 8">
    <name type="scientific">Metallosphaera yellowstonensis MK1</name>
    <dbReference type="NCBI Taxonomy" id="671065"/>
    <lineage>
        <taxon>Archaea</taxon>
        <taxon>Thermoproteota</taxon>
        <taxon>Thermoprotei</taxon>
        <taxon>Sulfolobales</taxon>
        <taxon>Sulfolobaceae</taxon>
        <taxon>Metallosphaera</taxon>
    </lineage>
</organism>
<dbReference type="GO" id="GO:0003983">
    <property type="term" value="F:UTP:glucose-1-phosphate uridylyltransferase activity"/>
    <property type="evidence" value="ECO:0007669"/>
    <property type="project" value="UniProtKB-EC"/>
</dbReference>
<keyword evidence="8" id="KW-1185">Reference proteome</keyword>
<dbReference type="AlphaFoldDB" id="H2C601"/>
<feature type="domain" description="Nucleotidyl transferase" evidence="6">
    <location>
        <begin position="7"/>
        <end position="248"/>
    </location>
</feature>
<dbReference type="HOGENOM" id="CLU_029499_1_2_2"/>
<dbReference type="Pfam" id="PF00483">
    <property type="entry name" value="NTP_transferase"/>
    <property type="match status" value="1"/>
</dbReference>
<keyword evidence="3" id="KW-0808">Transferase</keyword>
<dbReference type="Gene3D" id="3.90.550.10">
    <property type="entry name" value="Spore Coat Polysaccharide Biosynthesis Protein SpsA, Chain A"/>
    <property type="match status" value="1"/>
</dbReference>
<name>H2C601_9CREN</name>
<dbReference type="GO" id="GO:0006011">
    <property type="term" value="P:UDP-alpha-D-glucose metabolic process"/>
    <property type="evidence" value="ECO:0007669"/>
    <property type="project" value="InterPro"/>
</dbReference>
<gene>
    <name evidence="7" type="ORF">MetMK1DRAFT_00019740</name>
</gene>
<sequence>MITLVKKSVITAAGKGSRMKYITSVLPKALLPLFTREDGKFVMRPIVDLIIDSLTSVGVERHCIVVGNHGRLLVDYLSERGVTFVTQHIPKGFGDAVLRAEDFVGRDPFFVHADDGVLTGGYSESSALFDEINPDAVLLVRRVTNPHRYGIVQVIDKGNYKTHRLFQVKDAEEKPKDPKSDLAISAVYVFSWKIMSALKKVEVKDGELELTYGIKELIDDGGEVYALLLEKERWLNVGDPDNYFKALEYTYKGSELR</sequence>
<accession>H2C601</accession>
<proteinExistence type="inferred from homology"/>
<dbReference type="EMBL" id="JH597768">
    <property type="protein sequence ID" value="EHP69228.1"/>
    <property type="molecule type" value="Genomic_DNA"/>
</dbReference>
<protein>
    <recommendedName>
        <fullName evidence="2">UTP--glucose-1-phosphate uridylyltransferase</fullName>
        <ecNumber evidence="2">2.7.7.9</ecNumber>
    </recommendedName>
</protein>
<dbReference type="InterPro" id="IPR005771">
    <property type="entry name" value="GalU_uridylyltTrfase_bac/arc"/>
</dbReference>
<comment type="catalytic activity">
    <reaction evidence="5">
        <text>alpha-D-glucose 1-phosphate + UTP + H(+) = UDP-alpha-D-glucose + diphosphate</text>
        <dbReference type="Rhea" id="RHEA:19889"/>
        <dbReference type="ChEBI" id="CHEBI:15378"/>
        <dbReference type="ChEBI" id="CHEBI:33019"/>
        <dbReference type="ChEBI" id="CHEBI:46398"/>
        <dbReference type="ChEBI" id="CHEBI:58601"/>
        <dbReference type="ChEBI" id="CHEBI:58885"/>
        <dbReference type="EC" id="2.7.7.9"/>
    </reaction>
</comment>
<dbReference type="PANTHER" id="PTHR43197">
    <property type="entry name" value="UTP--GLUCOSE-1-PHOSPHATE URIDYLYLTRANSFERASE"/>
    <property type="match status" value="1"/>
</dbReference>
<reference evidence="7 8" key="1">
    <citation type="submission" date="2012-01" db="EMBL/GenBank/DDBJ databases">
        <title>Improved High-Quality Draft sequence of Metallosphaera yellowstonensis MK1.</title>
        <authorList>
            <consortium name="US DOE Joint Genome Institute"/>
            <person name="Lucas S."/>
            <person name="Han J."/>
            <person name="Cheng J.-F."/>
            <person name="Goodwin L."/>
            <person name="Pitluck S."/>
            <person name="Peters L."/>
            <person name="Teshima H."/>
            <person name="Detter J.C."/>
            <person name="Han C."/>
            <person name="Tapia R."/>
            <person name="Land M."/>
            <person name="Hauser L."/>
            <person name="Kyrpides N."/>
            <person name="Kozubal M."/>
            <person name="Macur R.E."/>
            <person name="Jay Z."/>
            <person name="Inskeep W."/>
            <person name="Woyke T."/>
        </authorList>
    </citation>
    <scope>NUCLEOTIDE SEQUENCE [LARGE SCALE GENOMIC DNA]</scope>
    <source>
        <strain evidence="7 8">MK1</strain>
    </source>
</reference>
<dbReference type="STRING" id="671065.MetMK1DRAFT_00019740"/>
<dbReference type="EC" id="2.7.7.9" evidence="2"/>
<dbReference type="InterPro" id="IPR005835">
    <property type="entry name" value="NTP_transferase_dom"/>
</dbReference>
<dbReference type="eggNOG" id="arCOG00664">
    <property type="taxonomic scope" value="Archaea"/>
</dbReference>
<evidence type="ECO:0000313" key="8">
    <source>
        <dbReference type="Proteomes" id="UP000003980"/>
    </source>
</evidence>
<evidence type="ECO:0000256" key="3">
    <source>
        <dbReference type="ARBA" id="ARBA00022679"/>
    </source>
</evidence>
<evidence type="ECO:0000256" key="5">
    <source>
        <dbReference type="ARBA" id="ARBA00048128"/>
    </source>
</evidence>
<evidence type="ECO:0000313" key="7">
    <source>
        <dbReference type="EMBL" id="EHP69228.1"/>
    </source>
</evidence>
<dbReference type="SUPFAM" id="SSF53448">
    <property type="entry name" value="Nucleotide-diphospho-sugar transferases"/>
    <property type="match status" value="1"/>
</dbReference>
<dbReference type="Proteomes" id="UP000003980">
    <property type="component" value="Unassembled WGS sequence"/>
</dbReference>
<dbReference type="InterPro" id="IPR029044">
    <property type="entry name" value="Nucleotide-diphossugar_trans"/>
</dbReference>
<keyword evidence="4" id="KW-0548">Nucleotidyltransferase</keyword>
<evidence type="ECO:0000256" key="4">
    <source>
        <dbReference type="ARBA" id="ARBA00022695"/>
    </source>
</evidence>
<evidence type="ECO:0000259" key="6">
    <source>
        <dbReference type="Pfam" id="PF00483"/>
    </source>
</evidence>
<comment type="similarity">
    <text evidence="1">Belongs to the UDPGP type 2 family.</text>
</comment>
<evidence type="ECO:0000256" key="2">
    <source>
        <dbReference type="ARBA" id="ARBA00012415"/>
    </source>
</evidence>
<evidence type="ECO:0000256" key="1">
    <source>
        <dbReference type="ARBA" id="ARBA00006890"/>
    </source>
</evidence>
<dbReference type="PANTHER" id="PTHR43197:SF1">
    <property type="entry name" value="UTP--GLUCOSE-1-PHOSPHATE URIDYLYLTRANSFERASE"/>
    <property type="match status" value="1"/>
</dbReference>